<keyword evidence="6" id="KW-1185">Reference proteome</keyword>
<dbReference type="OrthoDB" id="6196575at2"/>
<dbReference type="InterPro" id="IPR036390">
    <property type="entry name" value="WH_DNA-bd_sf"/>
</dbReference>
<keyword evidence="1" id="KW-0805">Transcription regulation</keyword>
<dbReference type="SMART" id="SM00347">
    <property type="entry name" value="HTH_MARR"/>
    <property type="match status" value="1"/>
</dbReference>
<proteinExistence type="predicted"/>
<dbReference type="PROSITE" id="PS50995">
    <property type="entry name" value="HTH_MARR_2"/>
    <property type="match status" value="1"/>
</dbReference>
<dbReference type="Gene3D" id="1.10.10.10">
    <property type="entry name" value="Winged helix-like DNA-binding domain superfamily/Winged helix DNA-binding domain"/>
    <property type="match status" value="1"/>
</dbReference>
<keyword evidence="2" id="KW-0238">DNA-binding</keyword>
<sequence length="143" mass="16243">MTDISAIETIRLLAHAVKKRLALQLEVEALGLVPMQVRLMKIIHRRSPCTALDIASFMQRDKAQITRLISGLLEQGLIEKHPNPKDKRSHFLLLTPEGDRIQESLSKLIGQAEQSMLEGIAKKDMQSFFTVTQKMLKNLEKDQ</sequence>
<organism evidence="5 6">
    <name type="scientific">Methylophaga sulfidovorans</name>
    <dbReference type="NCBI Taxonomy" id="45496"/>
    <lineage>
        <taxon>Bacteria</taxon>
        <taxon>Pseudomonadati</taxon>
        <taxon>Pseudomonadota</taxon>
        <taxon>Gammaproteobacteria</taxon>
        <taxon>Thiotrichales</taxon>
        <taxon>Piscirickettsiaceae</taxon>
        <taxon>Methylophaga</taxon>
    </lineage>
</organism>
<dbReference type="InterPro" id="IPR039422">
    <property type="entry name" value="MarR/SlyA-like"/>
</dbReference>
<protein>
    <submittedName>
        <fullName evidence="5">Transcriptional regulator, MarR family</fullName>
    </submittedName>
</protein>
<dbReference type="STRING" id="45496.SAMN04488079_11761"/>
<dbReference type="AlphaFoldDB" id="A0A1I4B5L5"/>
<dbReference type="GO" id="GO:0006950">
    <property type="term" value="P:response to stress"/>
    <property type="evidence" value="ECO:0007669"/>
    <property type="project" value="TreeGrafter"/>
</dbReference>
<keyword evidence="3" id="KW-0804">Transcription</keyword>
<reference evidence="6" key="1">
    <citation type="submission" date="2016-10" db="EMBL/GenBank/DDBJ databases">
        <authorList>
            <person name="Varghese N."/>
            <person name="Submissions S."/>
        </authorList>
    </citation>
    <scope>NUCLEOTIDE SEQUENCE [LARGE SCALE GENOMIC DNA]</scope>
    <source>
        <strain evidence="6">DSM 11578</strain>
    </source>
</reference>
<evidence type="ECO:0000313" key="6">
    <source>
        <dbReference type="Proteomes" id="UP000198924"/>
    </source>
</evidence>
<evidence type="ECO:0000256" key="3">
    <source>
        <dbReference type="ARBA" id="ARBA00023163"/>
    </source>
</evidence>
<accession>A0A1I4B5L5</accession>
<dbReference type="Pfam" id="PF01047">
    <property type="entry name" value="MarR"/>
    <property type="match status" value="1"/>
</dbReference>
<dbReference type="Proteomes" id="UP000198924">
    <property type="component" value="Unassembled WGS sequence"/>
</dbReference>
<dbReference type="PRINTS" id="PR00598">
    <property type="entry name" value="HTHMARR"/>
</dbReference>
<evidence type="ECO:0000256" key="1">
    <source>
        <dbReference type="ARBA" id="ARBA00023015"/>
    </source>
</evidence>
<dbReference type="InterPro" id="IPR036388">
    <property type="entry name" value="WH-like_DNA-bd_sf"/>
</dbReference>
<evidence type="ECO:0000313" key="5">
    <source>
        <dbReference type="EMBL" id="SFK64158.1"/>
    </source>
</evidence>
<dbReference type="PROSITE" id="PS01117">
    <property type="entry name" value="HTH_MARR_1"/>
    <property type="match status" value="1"/>
</dbReference>
<dbReference type="RefSeq" id="WP_091715421.1">
    <property type="nucleotide sequence ID" value="NZ_FOSH01000017.1"/>
</dbReference>
<dbReference type="GO" id="GO:0003677">
    <property type="term" value="F:DNA binding"/>
    <property type="evidence" value="ECO:0007669"/>
    <property type="project" value="UniProtKB-KW"/>
</dbReference>
<name>A0A1I4B5L5_9GAMM</name>
<evidence type="ECO:0000259" key="4">
    <source>
        <dbReference type="PROSITE" id="PS50995"/>
    </source>
</evidence>
<gene>
    <name evidence="5" type="ORF">SAMN04488079_11761</name>
</gene>
<dbReference type="SUPFAM" id="SSF46785">
    <property type="entry name" value="Winged helix' DNA-binding domain"/>
    <property type="match status" value="1"/>
</dbReference>
<dbReference type="InterPro" id="IPR023187">
    <property type="entry name" value="Tscrpt_reg_MarR-type_CS"/>
</dbReference>
<evidence type="ECO:0000256" key="2">
    <source>
        <dbReference type="ARBA" id="ARBA00023125"/>
    </source>
</evidence>
<dbReference type="PANTHER" id="PTHR33164">
    <property type="entry name" value="TRANSCRIPTIONAL REGULATOR, MARR FAMILY"/>
    <property type="match status" value="1"/>
</dbReference>
<dbReference type="GO" id="GO:0003700">
    <property type="term" value="F:DNA-binding transcription factor activity"/>
    <property type="evidence" value="ECO:0007669"/>
    <property type="project" value="InterPro"/>
</dbReference>
<dbReference type="EMBL" id="FOSH01000017">
    <property type="protein sequence ID" value="SFK64158.1"/>
    <property type="molecule type" value="Genomic_DNA"/>
</dbReference>
<dbReference type="InterPro" id="IPR000835">
    <property type="entry name" value="HTH_MarR-typ"/>
</dbReference>
<dbReference type="PANTHER" id="PTHR33164:SF64">
    <property type="entry name" value="TRANSCRIPTIONAL REGULATOR SLYA"/>
    <property type="match status" value="1"/>
</dbReference>
<feature type="domain" description="HTH marR-type" evidence="4">
    <location>
        <begin position="6"/>
        <end position="137"/>
    </location>
</feature>